<dbReference type="EMBL" id="PGCJ01000188">
    <property type="protein sequence ID" value="PLW39920.1"/>
    <property type="molecule type" value="Genomic_DNA"/>
</dbReference>
<gene>
    <name evidence="2" type="ORF">PCANC_14237</name>
    <name evidence="1" type="ORF">PCANC_22710</name>
</gene>
<sequence>MIQLSSIDSTPVPVPSSFGITRLGLVDTIFGLPWLDRQGWVASGSVKGGHHFSLGSTPLYVIESLTIGGEPKGKLCAPSA</sequence>
<protein>
    <submittedName>
        <fullName evidence="1">Uncharacterized protein</fullName>
    </submittedName>
</protein>
<name>A0A2N5TPE9_9BASI</name>
<dbReference type="AlphaFoldDB" id="A0A2N5TPE9"/>
<reference evidence="1 3" key="1">
    <citation type="submission" date="2017-11" db="EMBL/GenBank/DDBJ databases">
        <title>De novo assembly and phasing of dikaryotic genomes from two isolates of Puccinia coronata f. sp. avenae, the causal agent of oat crown rust.</title>
        <authorList>
            <person name="Miller M.E."/>
            <person name="Zhang Y."/>
            <person name="Omidvar V."/>
            <person name="Sperschneider J."/>
            <person name="Schwessinger B."/>
            <person name="Raley C."/>
            <person name="Palmer J.M."/>
            <person name="Garnica D."/>
            <person name="Upadhyaya N."/>
            <person name="Rathjen J."/>
            <person name="Taylor J.M."/>
            <person name="Park R.F."/>
            <person name="Dodds P.N."/>
            <person name="Hirsch C.D."/>
            <person name="Kianian S.F."/>
            <person name="Figueroa M."/>
        </authorList>
    </citation>
    <scope>NUCLEOTIDE SEQUENCE [LARGE SCALE GENOMIC DNA]</scope>
    <source>
        <strain evidence="1">12NC29</strain>
    </source>
</reference>
<dbReference type="Proteomes" id="UP000235388">
    <property type="component" value="Unassembled WGS sequence"/>
</dbReference>
<evidence type="ECO:0000313" key="1">
    <source>
        <dbReference type="EMBL" id="PLW27344.1"/>
    </source>
</evidence>
<proteinExistence type="predicted"/>
<dbReference type="EMBL" id="PGCJ01000491">
    <property type="protein sequence ID" value="PLW27344.1"/>
    <property type="molecule type" value="Genomic_DNA"/>
</dbReference>
<evidence type="ECO:0000313" key="3">
    <source>
        <dbReference type="Proteomes" id="UP000235388"/>
    </source>
</evidence>
<dbReference type="OrthoDB" id="2517403at2759"/>
<organism evidence="1 3">
    <name type="scientific">Puccinia coronata f. sp. avenae</name>
    <dbReference type="NCBI Taxonomy" id="200324"/>
    <lineage>
        <taxon>Eukaryota</taxon>
        <taxon>Fungi</taxon>
        <taxon>Dikarya</taxon>
        <taxon>Basidiomycota</taxon>
        <taxon>Pucciniomycotina</taxon>
        <taxon>Pucciniomycetes</taxon>
        <taxon>Pucciniales</taxon>
        <taxon>Pucciniaceae</taxon>
        <taxon>Puccinia</taxon>
    </lineage>
</organism>
<keyword evidence="3" id="KW-1185">Reference proteome</keyword>
<evidence type="ECO:0000313" key="2">
    <source>
        <dbReference type="EMBL" id="PLW39920.1"/>
    </source>
</evidence>
<comment type="caution">
    <text evidence="1">The sequence shown here is derived from an EMBL/GenBank/DDBJ whole genome shotgun (WGS) entry which is preliminary data.</text>
</comment>
<accession>A0A2N5TPE9</accession>